<dbReference type="InParanoid" id="M1CIB2"/>
<dbReference type="HOGENOM" id="CLU_1513122_0_0_1"/>
<dbReference type="PANTHER" id="PTHR34427">
    <property type="entry name" value="DUF4283 DOMAIN PROTEIN"/>
    <property type="match status" value="1"/>
</dbReference>
<dbReference type="AlphaFoldDB" id="M1CIB2"/>
<organism evidence="2 3">
    <name type="scientific">Solanum tuberosum</name>
    <name type="common">Potato</name>
    <dbReference type="NCBI Taxonomy" id="4113"/>
    <lineage>
        <taxon>Eukaryota</taxon>
        <taxon>Viridiplantae</taxon>
        <taxon>Streptophyta</taxon>
        <taxon>Embryophyta</taxon>
        <taxon>Tracheophyta</taxon>
        <taxon>Spermatophyta</taxon>
        <taxon>Magnoliopsida</taxon>
        <taxon>eudicotyledons</taxon>
        <taxon>Gunneridae</taxon>
        <taxon>Pentapetalae</taxon>
        <taxon>asterids</taxon>
        <taxon>lamiids</taxon>
        <taxon>Solanales</taxon>
        <taxon>Solanaceae</taxon>
        <taxon>Solanoideae</taxon>
        <taxon>Solaneae</taxon>
        <taxon>Solanum</taxon>
    </lineage>
</organism>
<dbReference type="PANTHER" id="PTHR34427:SF15">
    <property type="entry name" value="DUF4283 DOMAIN-CONTAINING PROTEIN"/>
    <property type="match status" value="1"/>
</dbReference>
<evidence type="ECO:0000256" key="1">
    <source>
        <dbReference type="SAM" id="MobiDB-lite"/>
    </source>
</evidence>
<feature type="region of interest" description="Disordered" evidence="1">
    <location>
        <begin position="1"/>
        <end position="21"/>
    </location>
</feature>
<accession>M1CIB2</accession>
<dbReference type="EnsemblPlants" id="PGSC0003DMT400068033">
    <property type="protein sequence ID" value="PGSC0003DMT400068033"/>
    <property type="gene ID" value="PGSC0003DMG400026459"/>
</dbReference>
<protein>
    <submittedName>
        <fullName evidence="2">Uncharacterized protein</fullName>
    </submittedName>
</protein>
<proteinExistence type="predicted"/>
<dbReference type="PaxDb" id="4113-PGSC0003DMT400068033"/>
<dbReference type="Gramene" id="PGSC0003DMT400068033">
    <property type="protein sequence ID" value="PGSC0003DMT400068033"/>
    <property type="gene ID" value="PGSC0003DMG400026459"/>
</dbReference>
<dbReference type="Proteomes" id="UP000011115">
    <property type="component" value="Unassembled WGS sequence"/>
</dbReference>
<sequence length="178" mass="20440">MIQTEKNPIPGRNRQTETSYKEAFDNSRWMTEETKTAHITARNNKISVIGGSAMPKSDLLSRCVVGKFQLFIDYREKLVKEISTQDLMENELGRRAAEPSMVESYRRMLTRGDQQGLDMEEETTLRNHLHWARIKVKGDGKEISKEVEVETEGLIYTIMVWVEASITVKSKEEEVGSL</sequence>
<evidence type="ECO:0000313" key="3">
    <source>
        <dbReference type="Proteomes" id="UP000011115"/>
    </source>
</evidence>
<reference evidence="3" key="1">
    <citation type="journal article" date="2011" name="Nature">
        <title>Genome sequence and analysis of the tuber crop potato.</title>
        <authorList>
            <consortium name="The Potato Genome Sequencing Consortium"/>
        </authorList>
    </citation>
    <scope>NUCLEOTIDE SEQUENCE [LARGE SCALE GENOMIC DNA]</scope>
    <source>
        <strain evidence="3">cv. DM1-3 516 R44</strain>
    </source>
</reference>
<name>M1CIB2_SOLTU</name>
<evidence type="ECO:0000313" key="2">
    <source>
        <dbReference type="EnsemblPlants" id="PGSC0003DMT400068033"/>
    </source>
</evidence>
<reference evidence="2" key="2">
    <citation type="submission" date="2015-06" db="UniProtKB">
        <authorList>
            <consortium name="EnsemblPlants"/>
        </authorList>
    </citation>
    <scope>IDENTIFICATION</scope>
    <source>
        <strain evidence="2">DM1-3 516 R44</strain>
    </source>
</reference>
<dbReference type="ExpressionAtlas" id="M1CIB2">
    <property type="expression patterns" value="baseline"/>
</dbReference>
<keyword evidence="3" id="KW-1185">Reference proteome</keyword>